<evidence type="ECO:0000256" key="11">
    <source>
        <dbReference type="ARBA" id="ARBA00023002"/>
    </source>
</evidence>
<dbReference type="PANTHER" id="PTHR30598">
    <property type="entry name" value="NITRATE REDUCTASE PRIVATE CHAPERONE, REDOX ENZYME MATURATION PROTEIN REMP FAMILY"/>
    <property type="match status" value="1"/>
</dbReference>
<comment type="subcellular location">
    <subcellularLocation>
        <location evidence="3">Cell membrane</location>
        <topology evidence="3">Multi-pass membrane protein</topology>
    </subcellularLocation>
</comment>
<keyword evidence="12 20" id="KW-0408">Iron</keyword>
<keyword evidence="8" id="KW-0479">Metal-binding</keyword>
<feature type="domain" description="NarG-like" evidence="22">
    <location>
        <begin position="18"/>
        <end position="237"/>
    </location>
</feature>
<feature type="binding site" description="axial binding residue" evidence="20">
    <location>
        <position position="200"/>
    </location>
    <ligand>
        <name>heme b</name>
        <dbReference type="ChEBI" id="CHEBI:60344"/>
        <label>1</label>
    </ligand>
    <ligandPart>
        <name>Fe</name>
        <dbReference type="ChEBI" id="CHEBI:18248"/>
    </ligandPart>
</feature>
<dbReference type="SUPFAM" id="SSF103501">
    <property type="entry name" value="Respiratory nitrate reductase 1 gamma chain"/>
    <property type="match status" value="1"/>
</dbReference>
<evidence type="ECO:0000256" key="1">
    <source>
        <dbReference type="ARBA" id="ARBA00001942"/>
    </source>
</evidence>
<dbReference type="GO" id="GO:0046872">
    <property type="term" value="F:metal ion binding"/>
    <property type="evidence" value="ECO:0007669"/>
    <property type="project" value="UniProtKB-KW"/>
</dbReference>
<keyword evidence="5" id="KW-1003">Cell membrane</keyword>
<dbReference type="InterPro" id="IPR003816">
    <property type="entry name" value="Nitrate_red_gam"/>
</dbReference>
<keyword evidence="11" id="KW-0560">Oxidoreductase</keyword>
<dbReference type="OrthoDB" id="9788113at2"/>
<dbReference type="InterPro" id="IPR051936">
    <property type="entry name" value="Heme-iron_electron_transfer"/>
</dbReference>
<organism evidence="23 24">
    <name type="scientific">Streptomyces populi</name>
    <dbReference type="NCBI Taxonomy" id="2058924"/>
    <lineage>
        <taxon>Bacteria</taxon>
        <taxon>Bacillati</taxon>
        <taxon>Actinomycetota</taxon>
        <taxon>Actinomycetes</taxon>
        <taxon>Kitasatosporales</taxon>
        <taxon>Streptomycetaceae</taxon>
        <taxon>Streptomyces</taxon>
    </lineage>
</organism>
<feature type="transmembrane region" description="Helical" evidence="21">
    <location>
        <begin position="189"/>
        <end position="211"/>
    </location>
</feature>
<evidence type="ECO:0000256" key="17">
    <source>
        <dbReference type="ARBA" id="ARBA00061196"/>
    </source>
</evidence>
<evidence type="ECO:0000256" key="10">
    <source>
        <dbReference type="ARBA" id="ARBA00022989"/>
    </source>
</evidence>
<keyword evidence="4" id="KW-0813">Transport</keyword>
<sequence length="260" mass="28740">MNAVPTLLAAAPVSGTDLLLWVAVPYICLAVFLVGHVWRYRQDQFGWTSRTSQLLEHRWLRWGSPLFHLGTFMVIGGHVVGLVVPESWTEAVGISEHMYHTTAVTAGSVAGVAMVTGLGMLCARRLLTRTIRLHTDRSDKVLFPLLAATALLGITATAAHNVFGAGYDYRVTISVWFRGLFTLQPQPEAMAGAPLLFQVHALCACLLFAAWPFTRLVHVWSVPVGYLARPYLVYRRRAVPAAAPAATRRTRREFHSGHTR</sequence>
<evidence type="ECO:0000256" key="4">
    <source>
        <dbReference type="ARBA" id="ARBA00022448"/>
    </source>
</evidence>
<evidence type="ECO:0000256" key="6">
    <source>
        <dbReference type="ARBA" id="ARBA00022617"/>
    </source>
</evidence>
<dbReference type="GO" id="GO:0008940">
    <property type="term" value="F:nitrate reductase activity"/>
    <property type="evidence" value="ECO:0007669"/>
    <property type="project" value="InterPro"/>
</dbReference>
<evidence type="ECO:0000313" key="24">
    <source>
        <dbReference type="Proteomes" id="UP000236178"/>
    </source>
</evidence>
<evidence type="ECO:0000256" key="2">
    <source>
        <dbReference type="ARBA" id="ARBA00001970"/>
    </source>
</evidence>
<dbReference type="EMBL" id="PJOS01000193">
    <property type="protein sequence ID" value="PKT67268.1"/>
    <property type="molecule type" value="Genomic_DNA"/>
</dbReference>
<feature type="transmembrane region" description="Helical" evidence="21">
    <location>
        <begin position="141"/>
        <end position="163"/>
    </location>
</feature>
<dbReference type="PANTHER" id="PTHR30598:SF3">
    <property type="entry name" value="RESPIRATORY NITRATE REDUCTASE 1 GAMMA CHAIN"/>
    <property type="match status" value="1"/>
</dbReference>
<feature type="binding site" description="axial binding residue" evidence="20">
    <location>
        <position position="218"/>
    </location>
    <ligand>
        <name>heme b</name>
        <dbReference type="ChEBI" id="CHEBI:60344"/>
        <label>1</label>
    </ligand>
    <ligandPart>
        <name>Fe</name>
        <dbReference type="ChEBI" id="CHEBI:18248"/>
    </ligandPart>
</feature>
<dbReference type="AlphaFoldDB" id="A0A2I0SBG2"/>
<dbReference type="FunFam" id="1.20.950.20:FF:000001">
    <property type="entry name" value="Respiratory nitrate reductase subunit gamma"/>
    <property type="match status" value="1"/>
</dbReference>
<dbReference type="Gene3D" id="1.20.950.20">
    <property type="entry name" value="Transmembrane di-heme cytochromes, Chain C"/>
    <property type="match status" value="1"/>
</dbReference>
<dbReference type="Proteomes" id="UP000236178">
    <property type="component" value="Unassembled WGS sequence"/>
</dbReference>
<keyword evidence="9" id="KW-0249">Electron transport</keyword>
<dbReference type="GO" id="GO:0009055">
    <property type="term" value="F:electron transfer activity"/>
    <property type="evidence" value="ECO:0007669"/>
    <property type="project" value="TreeGrafter"/>
</dbReference>
<feature type="transmembrane region" description="Helical" evidence="21">
    <location>
        <begin position="103"/>
        <end position="121"/>
    </location>
</feature>
<keyword evidence="6 20" id="KW-0349">Heme</keyword>
<dbReference type="GO" id="GO:0009325">
    <property type="term" value="C:nitrate reductase complex"/>
    <property type="evidence" value="ECO:0007669"/>
    <property type="project" value="InterPro"/>
</dbReference>
<evidence type="ECO:0000256" key="21">
    <source>
        <dbReference type="SAM" id="Phobius"/>
    </source>
</evidence>
<evidence type="ECO:0000256" key="9">
    <source>
        <dbReference type="ARBA" id="ARBA00022982"/>
    </source>
</evidence>
<evidence type="ECO:0000256" key="15">
    <source>
        <dbReference type="ARBA" id="ARBA00056200"/>
    </source>
</evidence>
<dbReference type="GO" id="GO:0019645">
    <property type="term" value="P:anaerobic electron transport chain"/>
    <property type="evidence" value="ECO:0007669"/>
    <property type="project" value="TreeGrafter"/>
</dbReference>
<keyword evidence="7 21" id="KW-0812">Transmembrane</keyword>
<keyword evidence="13" id="KW-0534">Nitrate assimilation</keyword>
<feature type="transmembrane region" description="Helical" evidence="21">
    <location>
        <begin position="18"/>
        <end position="38"/>
    </location>
</feature>
<evidence type="ECO:0000259" key="22">
    <source>
        <dbReference type="Pfam" id="PF02665"/>
    </source>
</evidence>
<feature type="binding site" description="axial binding residue" evidence="20">
    <location>
        <position position="68"/>
    </location>
    <ligand>
        <name>heme b</name>
        <dbReference type="ChEBI" id="CHEBI:60344"/>
        <label>1</label>
    </ligand>
    <ligandPart>
        <name>Fe</name>
        <dbReference type="ChEBI" id="CHEBI:18248"/>
    </ligandPart>
</feature>
<comment type="cofactor">
    <cofactor evidence="1">
        <name>Mo-bis(molybdopterin guanine dinucleotide)</name>
        <dbReference type="ChEBI" id="CHEBI:60539"/>
    </cofactor>
</comment>
<evidence type="ECO:0000256" key="8">
    <source>
        <dbReference type="ARBA" id="ARBA00022723"/>
    </source>
</evidence>
<keyword evidence="14 21" id="KW-0472">Membrane</keyword>
<dbReference type="GO" id="GO:0042128">
    <property type="term" value="P:nitrate assimilation"/>
    <property type="evidence" value="ECO:0007669"/>
    <property type="project" value="UniProtKB-KW"/>
</dbReference>
<evidence type="ECO:0000256" key="20">
    <source>
        <dbReference type="PIRSR" id="PIRSR603816-1"/>
    </source>
</evidence>
<name>A0A2I0SBG2_9ACTN</name>
<evidence type="ECO:0000256" key="12">
    <source>
        <dbReference type="ARBA" id="ARBA00023004"/>
    </source>
</evidence>
<comment type="similarity">
    <text evidence="16">In the central section; belongs to the NarJ/NarW family.</text>
</comment>
<dbReference type="InterPro" id="IPR023234">
    <property type="entry name" value="NarG-like_domain"/>
</dbReference>
<feature type="transmembrane region" description="Helical" evidence="21">
    <location>
        <begin position="59"/>
        <end position="83"/>
    </location>
</feature>
<reference evidence="23 24" key="1">
    <citation type="submission" date="2017-12" db="EMBL/GenBank/DDBJ databases">
        <title>Streptomyces populusis sp. nov., a novel endophytic actinobacterium isolated from stems of Populus adenopoda Maxim.</title>
        <authorList>
            <person name="Wang Z."/>
        </authorList>
    </citation>
    <scope>NUCLEOTIDE SEQUENCE [LARGE SCALE GENOMIC DNA]</scope>
    <source>
        <strain evidence="23 24">A249</strain>
    </source>
</reference>
<keyword evidence="10 21" id="KW-1133">Transmembrane helix</keyword>
<feature type="binding site" description="axial binding residue" evidence="20">
    <location>
        <position position="78"/>
    </location>
    <ligand>
        <name>heme b</name>
        <dbReference type="ChEBI" id="CHEBI:60344"/>
        <label>1</label>
    </ligand>
    <ligandPart>
        <name>Fe</name>
        <dbReference type="ChEBI" id="CHEBI:18248"/>
    </ligandPart>
</feature>
<proteinExistence type="inferred from homology"/>
<comment type="similarity">
    <text evidence="18">In the N-terminal section; belongs to the nitrate reductase alpha subunit family.</text>
</comment>
<dbReference type="RefSeq" id="WP_103554750.1">
    <property type="nucleotide sequence ID" value="NZ_JBHJSK010000007.1"/>
</dbReference>
<evidence type="ECO:0000256" key="19">
    <source>
        <dbReference type="ARBA" id="ARBA00071287"/>
    </source>
</evidence>
<evidence type="ECO:0000256" key="5">
    <source>
        <dbReference type="ARBA" id="ARBA00022475"/>
    </source>
</evidence>
<dbReference type="NCBIfam" id="TIGR00351">
    <property type="entry name" value="narI"/>
    <property type="match status" value="1"/>
</dbReference>
<comment type="function">
    <text evidence="15">Does not seem to have nitrate reductase activity.</text>
</comment>
<comment type="caution">
    <text evidence="23">The sequence shown here is derived from an EMBL/GenBank/DDBJ whole genome shotgun (WGS) entry which is preliminary data.</text>
</comment>
<evidence type="ECO:0000256" key="13">
    <source>
        <dbReference type="ARBA" id="ARBA00023063"/>
    </source>
</evidence>
<comment type="cofactor">
    <cofactor evidence="2">
        <name>heme b</name>
        <dbReference type="ChEBI" id="CHEBI:60344"/>
    </cofactor>
</comment>
<evidence type="ECO:0000256" key="3">
    <source>
        <dbReference type="ARBA" id="ARBA00004651"/>
    </source>
</evidence>
<protein>
    <recommendedName>
        <fullName evidence="19">Nitrate reductase-like protein NarX</fullName>
    </recommendedName>
</protein>
<evidence type="ECO:0000256" key="18">
    <source>
        <dbReference type="ARBA" id="ARBA00061480"/>
    </source>
</evidence>
<dbReference type="Pfam" id="PF02665">
    <property type="entry name" value="Nitrate_red_gam"/>
    <property type="match status" value="1"/>
</dbReference>
<gene>
    <name evidence="23" type="primary">narI</name>
    <name evidence="23" type="ORF">CW362_41380</name>
</gene>
<evidence type="ECO:0000256" key="7">
    <source>
        <dbReference type="ARBA" id="ARBA00022692"/>
    </source>
</evidence>
<dbReference type="InterPro" id="IPR036197">
    <property type="entry name" value="NarG-like_sf"/>
</dbReference>
<evidence type="ECO:0000313" key="23">
    <source>
        <dbReference type="EMBL" id="PKT67268.1"/>
    </source>
</evidence>
<dbReference type="GO" id="GO:0005886">
    <property type="term" value="C:plasma membrane"/>
    <property type="evidence" value="ECO:0007669"/>
    <property type="project" value="UniProtKB-SubCell"/>
</dbReference>
<accession>A0A2I0SBG2</accession>
<keyword evidence="24" id="KW-1185">Reference proteome</keyword>
<comment type="similarity">
    <text evidence="17">In the C-terminal section; belongs to the nitrate reductase gamma subunit family.</text>
</comment>
<evidence type="ECO:0000256" key="14">
    <source>
        <dbReference type="ARBA" id="ARBA00023136"/>
    </source>
</evidence>
<dbReference type="GO" id="GO:0020037">
    <property type="term" value="F:heme binding"/>
    <property type="evidence" value="ECO:0007669"/>
    <property type="project" value="TreeGrafter"/>
</dbReference>
<evidence type="ECO:0000256" key="16">
    <source>
        <dbReference type="ARBA" id="ARBA00061095"/>
    </source>
</evidence>